<reference evidence="1 2" key="1">
    <citation type="submission" date="2015-10" db="EMBL/GenBank/DDBJ databases">
        <title>Comparative genomics and high-throughput reverse genetic screens identify a new phytobacterial MAMP and an Arabidopsis receptor required for immune elicitation.</title>
        <authorList>
            <person name="Mott G.A."/>
            <person name="Thakur S."/>
            <person name="Wang P.W."/>
            <person name="Desveaux D."/>
            <person name="Guttman D.S."/>
        </authorList>
    </citation>
    <scope>NUCLEOTIDE SEQUENCE [LARGE SCALE GENOMIC DNA]</scope>
    <source>
        <strain evidence="1 2">107</strain>
    </source>
</reference>
<accession>A0ABR5KRS4</accession>
<evidence type="ECO:0000313" key="2">
    <source>
        <dbReference type="Proteomes" id="UP000037943"/>
    </source>
</evidence>
<name>A0ABR5KRS4_PSEAV</name>
<keyword evidence="2" id="KW-1185">Reference proteome</keyword>
<comment type="caution">
    <text evidence="1">The sequence shown here is derived from an EMBL/GenBank/DDBJ whole genome shotgun (WGS) entry which is preliminary data.</text>
</comment>
<dbReference type="RefSeq" id="WP_005741664.1">
    <property type="nucleotide sequence ID" value="NZ_LGLK01000057.1"/>
</dbReference>
<proteinExistence type="predicted"/>
<dbReference type="GeneID" id="39473981"/>
<sequence>MSYTMTQTAPTGLAVTNALSFLNKAVSKVSDLGLALRKEDEAPVDKLLARISQFGTDEAMIISSVLQHQSAFSGMVREQIASMEIASRQEEIVALFTSVRTDANKQLSIIDGGKVGLIGKTQLWWMDTTRGKIPTRFEKIRNTYKAVAADLGDQVEREAAIVEAYTDFRFALKEAEVQAYILLETATKRLEETKQVLLSAQAAVDAFPADGSHVEKARLEQARELARVAFEKMDEDYQISKDVADQLRVSYGASEFIFKSIDDTRKVKNRLYNQSSTFFATGESVLTGLAVKYTQNAGMHEATQVGKAMSDGINDMLTDLSNQGSKNLKDALSVGYGPMVRADSLRKFIDSVVEYQESSIQLVAEARKLSTDEANKIAQISEEGKRRYIAAVNKAAAA</sequence>
<evidence type="ECO:0000313" key="1">
    <source>
        <dbReference type="EMBL" id="KPC17411.1"/>
    </source>
</evidence>
<dbReference type="EMBL" id="LGLK01000057">
    <property type="protein sequence ID" value="KPC17411.1"/>
    <property type="molecule type" value="Genomic_DNA"/>
</dbReference>
<protein>
    <recommendedName>
        <fullName evidence="3">Merozoite surface protein 3b</fullName>
    </recommendedName>
</protein>
<dbReference type="Proteomes" id="UP000037943">
    <property type="component" value="Unassembled WGS sequence"/>
</dbReference>
<gene>
    <name evidence="1" type="ORF">AC499_0613</name>
</gene>
<organism evidence="1 2">
    <name type="scientific">Pseudomonas amygdali pv. lachrymans</name>
    <name type="common">Pseudomonas syringae pv. lachrymans</name>
    <dbReference type="NCBI Taxonomy" id="53707"/>
    <lineage>
        <taxon>Bacteria</taxon>
        <taxon>Pseudomonadati</taxon>
        <taxon>Pseudomonadota</taxon>
        <taxon>Gammaproteobacteria</taxon>
        <taxon>Pseudomonadales</taxon>
        <taxon>Pseudomonadaceae</taxon>
        <taxon>Pseudomonas</taxon>
        <taxon>Pseudomonas amygdali</taxon>
    </lineage>
</organism>
<evidence type="ECO:0008006" key="3">
    <source>
        <dbReference type="Google" id="ProtNLM"/>
    </source>
</evidence>